<protein>
    <submittedName>
        <fullName evidence="2">Uncharacterized protein</fullName>
    </submittedName>
</protein>
<dbReference type="EMBL" id="AATS01000001">
    <property type="protein sequence ID" value="EAU55882.1"/>
    <property type="molecule type" value="Genomic_DNA"/>
</dbReference>
<keyword evidence="1" id="KW-0472">Membrane</keyword>
<dbReference type="InterPro" id="IPR054636">
    <property type="entry name" value="CydP"/>
</dbReference>
<reference evidence="2 3" key="1">
    <citation type="submission" date="2006-09" db="EMBL/GenBank/DDBJ databases">
        <authorList>
            <person name="Emerson D."/>
            <person name="Ferriera S."/>
            <person name="Johnson J."/>
            <person name="Kravitz S."/>
            <person name="Halpern A."/>
            <person name="Remington K."/>
            <person name="Beeson K."/>
            <person name="Tran B."/>
            <person name="Rogers Y.-H."/>
            <person name="Friedman R."/>
            <person name="Venter J.C."/>
        </authorList>
    </citation>
    <scope>NUCLEOTIDE SEQUENCE [LARGE SCALE GENOMIC DNA]</scope>
    <source>
        <strain evidence="2 3">PV-1</strain>
    </source>
</reference>
<evidence type="ECO:0000313" key="3">
    <source>
        <dbReference type="Proteomes" id="UP000005297"/>
    </source>
</evidence>
<dbReference type="Proteomes" id="UP000005297">
    <property type="component" value="Unassembled WGS sequence"/>
</dbReference>
<name>Q0F3Q9_9PROT</name>
<dbReference type="AlphaFoldDB" id="Q0F3Q9"/>
<dbReference type="InParanoid" id="Q0F3Q9"/>
<dbReference type="HOGENOM" id="CLU_2862533_0_0_0"/>
<proteinExistence type="predicted"/>
<evidence type="ECO:0000313" key="2">
    <source>
        <dbReference type="EMBL" id="EAU55882.1"/>
    </source>
</evidence>
<accession>Q0F3Q9</accession>
<keyword evidence="1" id="KW-1133">Transmembrane helix</keyword>
<keyword evidence="3" id="KW-1185">Reference proteome</keyword>
<dbReference type="NCBIfam" id="NF045611">
    <property type="entry name" value="small_CydP"/>
    <property type="match status" value="1"/>
</dbReference>
<evidence type="ECO:0000256" key="1">
    <source>
        <dbReference type="SAM" id="Phobius"/>
    </source>
</evidence>
<dbReference type="STRING" id="314344.AL013_03775"/>
<gene>
    <name evidence="2" type="ORF">SPV1_03658</name>
</gene>
<sequence>MVLHVMRNKLTRELAAALAIKVLFIILIWQTFFSGPSREMNTKEQILGGINRATVTTGIKGETR</sequence>
<feature type="transmembrane region" description="Helical" evidence="1">
    <location>
        <begin position="14"/>
        <end position="33"/>
    </location>
</feature>
<organism evidence="2 3">
    <name type="scientific">Mariprofundus ferrooxydans PV-1</name>
    <dbReference type="NCBI Taxonomy" id="314345"/>
    <lineage>
        <taxon>Bacteria</taxon>
        <taxon>Pseudomonadati</taxon>
        <taxon>Pseudomonadota</taxon>
        <taxon>Candidatius Mariprofundia</taxon>
        <taxon>Mariprofundales</taxon>
        <taxon>Mariprofundaceae</taxon>
        <taxon>Mariprofundus</taxon>
    </lineage>
</organism>
<keyword evidence="1" id="KW-0812">Transmembrane</keyword>
<comment type="caution">
    <text evidence="2">The sequence shown here is derived from an EMBL/GenBank/DDBJ whole genome shotgun (WGS) entry which is preliminary data.</text>
</comment>